<dbReference type="InterPro" id="IPR006096">
    <property type="entry name" value="Glu/Leu/Phe/Val/Trp_DH_C"/>
</dbReference>
<dbReference type="Proteomes" id="UP000188181">
    <property type="component" value="Chromosome"/>
</dbReference>
<accession>A0A1Q2MJ21</accession>
<gene>
    <name evidence="9" type="primary">gdhA_2</name>
    <name evidence="9" type="ORF">SMSP2_02760</name>
</gene>
<name>A0A1Q2MJ21_9BACT</name>
<dbReference type="InterPro" id="IPR006095">
    <property type="entry name" value="Glu/Leu/Phe/Val/Trp_DH"/>
</dbReference>
<dbReference type="PRINTS" id="PR00082">
    <property type="entry name" value="GLFDHDRGNASE"/>
</dbReference>
<dbReference type="Gene3D" id="3.40.50.720">
    <property type="entry name" value="NAD(P)-binding Rossmann-like Domain"/>
    <property type="match status" value="1"/>
</dbReference>
<dbReference type="STRING" id="1851148.SMSP2_02760"/>
<keyword evidence="2 3" id="KW-0560">Oxidoreductase</keyword>
<dbReference type="InterPro" id="IPR033922">
    <property type="entry name" value="NAD_bind_Glu_DH"/>
</dbReference>
<sequence>MSENVNVYGICRIAEQNFLESASRLKLEDSMVQRLINPKEKLEISLNPALSNGKTVHLKSFIVRHNSALGPCKGGIRFTGDVTMEDVQGLAMEMTWKTSLIGVPFGGGKSGIKYDQTGLGEVDKETIIRSFTRAAMRHIGPEIYVPAPDIGTNETDMGHIKDCIAYSWGKSTTDGCFVTGKPVILGGIEKRREATGRGVVYSTAAACKALGRDISQMRVAVQGFGNVGSAAAEIIAAEYGAKVIAVSDINGGVFNAEGLDIKSLIEYCKKTGGVTDFPGSENISGSELLETDCDILIPAATQSQITLSNCKSVKADIIAEGANAPTDPQADEVLSGSGKFIIPDILCNAGGVFVSYLEYTQETQREQMTGEMVCRRLKKRMESSFKEVYEYSNREKITMRQAAMDIAVKRVVEATKAMGALP</sequence>
<dbReference type="InterPro" id="IPR014362">
    <property type="entry name" value="Glu_DH"/>
</dbReference>
<feature type="domain" description="Glutamate/phenylalanine/leucine/valine/L-tryptophan dehydrogenase C-terminal" evidence="8">
    <location>
        <begin position="189"/>
        <end position="419"/>
    </location>
</feature>
<keyword evidence="5" id="KW-0547">Nucleotide-binding</keyword>
<dbReference type="KEGG" id="pbas:SMSP2_02760"/>
<dbReference type="GO" id="GO:0006538">
    <property type="term" value="P:L-glutamate catabolic process"/>
    <property type="evidence" value="ECO:0007669"/>
    <property type="project" value="TreeGrafter"/>
</dbReference>
<dbReference type="OrthoDB" id="9803297at2"/>
<evidence type="ECO:0000313" key="9">
    <source>
        <dbReference type="EMBL" id="AQQ72377.1"/>
    </source>
</evidence>
<dbReference type="SMART" id="SM00839">
    <property type="entry name" value="ELFV_dehydrog"/>
    <property type="match status" value="1"/>
</dbReference>
<feature type="binding site" evidence="5">
    <location>
        <position position="97"/>
    </location>
    <ligand>
        <name>substrate</name>
    </ligand>
</feature>
<evidence type="ECO:0000259" key="8">
    <source>
        <dbReference type="SMART" id="SM00839"/>
    </source>
</evidence>
<dbReference type="EMBL" id="CP019646">
    <property type="protein sequence ID" value="AQQ72377.1"/>
    <property type="molecule type" value="Genomic_DNA"/>
</dbReference>
<evidence type="ECO:0000256" key="3">
    <source>
        <dbReference type="PIRNR" id="PIRNR000185"/>
    </source>
</evidence>
<feature type="site" description="Important for catalysis" evidence="6">
    <location>
        <position position="149"/>
    </location>
</feature>
<dbReference type="Pfam" id="PF00208">
    <property type="entry name" value="ELFV_dehydrog"/>
    <property type="match status" value="1"/>
</dbReference>
<feature type="active site" description="Proton donor" evidence="4">
    <location>
        <position position="109"/>
    </location>
</feature>
<dbReference type="RefSeq" id="WP_146684574.1">
    <property type="nucleotide sequence ID" value="NZ_CP019646.1"/>
</dbReference>
<organism evidence="9 10">
    <name type="scientific">Limihaloglobus sulfuriphilus</name>
    <dbReference type="NCBI Taxonomy" id="1851148"/>
    <lineage>
        <taxon>Bacteria</taxon>
        <taxon>Pseudomonadati</taxon>
        <taxon>Planctomycetota</taxon>
        <taxon>Phycisphaerae</taxon>
        <taxon>Sedimentisphaerales</taxon>
        <taxon>Sedimentisphaeraceae</taxon>
        <taxon>Limihaloglobus</taxon>
    </lineage>
</organism>
<evidence type="ECO:0000256" key="4">
    <source>
        <dbReference type="PIRSR" id="PIRSR000185-1"/>
    </source>
</evidence>
<dbReference type="Pfam" id="PF02812">
    <property type="entry name" value="ELFV_dehydrog_N"/>
    <property type="match status" value="1"/>
</dbReference>
<evidence type="ECO:0000256" key="6">
    <source>
        <dbReference type="PIRSR" id="PIRSR000185-3"/>
    </source>
</evidence>
<evidence type="ECO:0000256" key="2">
    <source>
        <dbReference type="ARBA" id="ARBA00023002"/>
    </source>
</evidence>
<feature type="binding site" evidence="5">
    <location>
        <position position="226"/>
    </location>
    <ligand>
        <name>NAD(+)</name>
        <dbReference type="ChEBI" id="CHEBI:57540"/>
    </ligand>
</feature>
<dbReference type="SUPFAM" id="SSF51735">
    <property type="entry name" value="NAD(P)-binding Rossmann-fold domains"/>
    <property type="match status" value="1"/>
</dbReference>
<keyword evidence="5" id="KW-0520">NAD</keyword>
<evidence type="ECO:0000256" key="5">
    <source>
        <dbReference type="PIRSR" id="PIRSR000185-2"/>
    </source>
</evidence>
<protein>
    <recommendedName>
        <fullName evidence="3">Glutamate dehydrogenase</fullName>
    </recommendedName>
</protein>
<feature type="binding site" evidence="5">
    <location>
        <position position="195"/>
    </location>
    <ligand>
        <name>NAD(+)</name>
        <dbReference type="ChEBI" id="CHEBI:57540"/>
    </ligand>
</feature>
<evidence type="ECO:0000256" key="7">
    <source>
        <dbReference type="RuleBase" id="RU004417"/>
    </source>
</evidence>
<dbReference type="CDD" id="cd01076">
    <property type="entry name" value="NAD_bind_1_Glu_DH"/>
    <property type="match status" value="1"/>
</dbReference>
<dbReference type="InterPro" id="IPR036291">
    <property type="entry name" value="NAD(P)-bd_dom_sf"/>
</dbReference>
<feature type="binding site" evidence="5">
    <location>
        <position position="355"/>
    </location>
    <ligand>
        <name>substrate</name>
    </ligand>
</feature>
<dbReference type="InterPro" id="IPR006097">
    <property type="entry name" value="Glu/Leu/Phe/Val/Trp_DH_dimer"/>
</dbReference>
<evidence type="ECO:0000256" key="1">
    <source>
        <dbReference type="ARBA" id="ARBA00006382"/>
    </source>
</evidence>
<dbReference type="Gene3D" id="3.40.50.10860">
    <property type="entry name" value="Leucine Dehydrogenase, chain A, domain 1"/>
    <property type="match status" value="1"/>
</dbReference>
<dbReference type="GO" id="GO:0004352">
    <property type="term" value="F:glutamate dehydrogenase (NAD+) activity"/>
    <property type="evidence" value="ECO:0007669"/>
    <property type="project" value="TreeGrafter"/>
</dbReference>
<dbReference type="GO" id="GO:0000166">
    <property type="term" value="F:nucleotide binding"/>
    <property type="evidence" value="ECO:0007669"/>
    <property type="project" value="UniProtKB-KW"/>
</dbReference>
<reference evidence="10" key="1">
    <citation type="submission" date="2017-02" db="EMBL/GenBank/DDBJ databases">
        <title>Comparative genomics and description of representatives of a novel lineage of planctomycetes thriving in anoxic sediments.</title>
        <authorList>
            <person name="Spring S."/>
            <person name="Bunk B."/>
            <person name="Sproer C."/>
        </authorList>
    </citation>
    <scope>NUCLEOTIDE SEQUENCE [LARGE SCALE GENOMIC DNA]</scope>
    <source>
        <strain evidence="10">SM-Chi-D1</strain>
    </source>
</reference>
<dbReference type="PANTHER" id="PTHR11606">
    <property type="entry name" value="GLUTAMATE DEHYDROGENASE"/>
    <property type="match status" value="1"/>
</dbReference>
<keyword evidence="10" id="KW-1185">Reference proteome</keyword>
<comment type="similarity">
    <text evidence="1 3 7">Belongs to the Glu/Leu/Phe/Val dehydrogenases family.</text>
</comment>
<dbReference type="PANTHER" id="PTHR11606:SF13">
    <property type="entry name" value="GLUTAMATE DEHYDROGENASE 1, MITOCHONDRIAL"/>
    <property type="match status" value="1"/>
</dbReference>
<dbReference type="InterPro" id="IPR046346">
    <property type="entry name" value="Aminoacid_DH-like_N_sf"/>
</dbReference>
<evidence type="ECO:0000313" key="10">
    <source>
        <dbReference type="Proteomes" id="UP000188181"/>
    </source>
</evidence>
<proteinExistence type="inferred from homology"/>
<dbReference type="SUPFAM" id="SSF53223">
    <property type="entry name" value="Aminoacid dehydrogenase-like, N-terminal domain"/>
    <property type="match status" value="1"/>
</dbReference>
<dbReference type="PIRSF" id="PIRSF000185">
    <property type="entry name" value="Glu_DH"/>
    <property type="match status" value="1"/>
</dbReference>
<feature type="binding site" evidence="5">
    <location>
        <position position="73"/>
    </location>
    <ligand>
        <name>substrate</name>
    </ligand>
</feature>
<dbReference type="AlphaFoldDB" id="A0A1Q2MJ21"/>